<dbReference type="InterPro" id="IPR017946">
    <property type="entry name" value="PLC-like_Pdiesterase_TIM-brl"/>
</dbReference>
<dbReference type="InterPro" id="IPR030395">
    <property type="entry name" value="GP_PDE_dom"/>
</dbReference>
<dbReference type="InterPro" id="IPR008979">
    <property type="entry name" value="Galactose-bd-like_sf"/>
</dbReference>
<dbReference type="GO" id="GO:0006644">
    <property type="term" value="P:phospholipid metabolic process"/>
    <property type="evidence" value="ECO:0007669"/>
    <property type="project" value="TreeGrafter"/>
</dbReference>
<dbReference type="InterPro" id="IPR032160">
    <property type="entry name" value="DUF4996"/>
</dbReference>
<dbReference type="CDD" id="cd08566">
    <property type="entry name" value="GDPD_AtGDE_like"/>
    <property type="match status" value="1"/>
</dbReference>
<protein>
    <submittedName>
        <fullName evidence="3">Glycerophosphodiester phosphodiesterase</fullName>
    </submittedName>
</protein>
<gene>
    <name evidence="3" type="ORF">D9543_05230</name>
</gene>
<dbReference type="Proteomes" id="UP000270649">
    <property type="component" value="Unassembled WGS sequence"/>
</dbReference>
<keyword evidence="1" id="KW-0472">Membrane</keyword>
<dbReference type="SUPFAM" id="SSF49785">
    <property type="entry name" value="Galactose-binding domain-like"/>
    <property type="match status" value="1"/>
</dbReference>
<evidence type="ECO:0000313" key="4">
    <source>
        <dbReference type="Proteomes" id="UP000270649"/>
    </source>
</evidence>
<organism evidence="3 4">
    <name type="scientific">Corynebacterium macginleyi</name>
    <dbReference type="NCBI Taxonomy" id="38290"/>
    <lineage>
        <taxon>Bacteria</taxon>
        <taxon>Bacillati</taxon>
        <taxon>Actinomycetota</taxon>
        <taxon>Actinomycetes</taxon>
        <taxon>Mycobacteriales</taxon>
        <taxon>Corynebacteriaceae</taxon>
        <taxon>Corynebacterium</taxon>
    </lineage>
</organism>
<reference evidence="3 4" key="1">
    <citation type="submission" date="2018-10" db="EMBL/GenBank/DDBJ databases">
        <title>Corynebacterium macginleyi genome sequencing and assembly of the type strain and two clinical samples.</title>
        <authorList>
            <person name="Bernier A.-M."/>
            <person name="Bernard K."/>
        </authorList>
    </citation>
    <scope>NUCLEOTIDE SEQUENCE [LARGE SCALE GENOMIC DNA]</scope>
    <source>
        <strain evidence="3 4">NML 120205</strain>
    </source>
</reference>
<keyword evidence="1" id="KW-0812">Transmembrane</keyword>
<feature type="domain" description="GP-PDE" evidence="2">
    <location>
        <begin position="58"/>
        <end position="168"/>
    </location>
</feature>
<dbReference type="GO" id="GO:0006580">
    <property type="term" value="P:ethanolamine metabolic process"/>
    <property type="evidence" value="ECO:0007669"/>
    <property type="project" value="TreeGrafter"/>
</dbReference>
<dbReference type="PANTHER" id="PTHR46320:SF1">
    <property type="entry name" value="GLYCEROPHOSPHODIESTER PHOSPHODIESTERASE 1"/>
    <property type="match status" value="1"/>
</dbReference>
<evidence type="ECO:0000259" key="2">
    <source>
        <dbReference type="PROSITE" id="PS51704"/>
    </source>
</evidence>
<dbReference type="GO" id="GO:0070291">
    <property type="term" value="P:N-acylethanolamine metabolic process"/>
    <property type="evidence" value="ECO:0007669"/>
    <property type="project" value="TreeGrafter"/>
</dbReference>
<proteinExistence type="predicted"/>
<evidence type="ECO:0000256" key="1">
    <source>
        <dbReference type="SAM" id="Phobius"/>
    </source>
</evidence>
<dbReference type="Gene3D" id="3.20.20.190">
    <property type="entry name" value="Phosphatidylinositol (PI) phosphodiesterase"/>
    <property type="match status" value="1"/>
</dbReference>
<dbReference type="SUPFAM" id="SSF51695">
    <property type="entry name" value="PLC-like phosphodiesterases"/>
    <property type="match status" value="1"/>
</dbReference>
<dbReference type="PANTHER" id="PTHR46320">
    <property type="entry name" value="GLYCEROPHOSPHODIESTER PHOSPHODIESTERASE 1"/>
    <property type="match status" value="1"/>
</dbReference>
<dbReference type="GO" id="GO:0005886">
    <property type="term" value="C:plasma membrane"/>
    <property type="evidence" value="ECO:0007669"/>
    <property type="project" value="TreeGrafter"/>
</dbReference>
<dbReference type="Pfam" id="PF03009">
    <property type="entry name" value="GDPD"/>
    <property type="match status" value="1"/>
</dbReference>
<dbReference type="Pfam" id="PF16387">
    <property type="entry name" value="DUF4996"/>
    <property type="match status" value="1"/>
</dbReference>
<comment type="caution">
    <text evidence="3">The sequence shown here is derived from an EMBL/GenBank/DDBJ whole genome shotgun (WGS) entry which is preliminary data.</text>
</comment>
<feature type="transmembrane region" description="Helical" evidence="1">
    <location>
        <begin position="523"/>
        <end position="547"/>
    </location>
</feature>
<keyword evidence="1" id="KW-1133">Transmembrane helix</keyword>
<dbReference type="Gene3D" id="2.60.120.260">
    <property type="entry name" value="Galactose-binding domain-like"/>
    <property type="match status" value="1"/>
</dbReference>
<sequence length="560" mass="60899">MFTVRSSINFSGSIAILVGLSQIDAITSVAAVAAESTIVQSHDAVSRIRLPHGPAPTPWIATHRGQWRDNPENSIPGILDAIKDGADMVEIDISSTKDGQLVLMHDKTVDRTTNGTGNVADMTLEEIKKLRLRQNQGNGPAPVTEYQVPTFKEVLAAVKGKNVLLNLDKGWQHRDQMFKEILEEDMLQYALFKGFPTVEEAVAFMKANPDAYYMHVINDKEADHFDKFVEAGVMPDVFEIAWDSDSDPQGADDFWKKVDGKAAIYANSMWNSVGGGHTDEASLIDPATGWGYHVARGADIIQTDNAKSIYAWRSGEDITKYGLKEGSIRVQAEDYVNDPAWFKDDNEKNDCKVPVAHPGNPIDACNLDGAQIIQYIRDEFWALDFEIPKDGEYELTMRQSADTEPGGTVTVETGDGQRRVVATPNTTHNRHFTVISLGKYDLKKGTNRIKFTFTHPDYMSVDWVQADLVVPTATTVTAPAPAPVVTTVIPPAPAPKTTVVTTTVAAPTVKQDTSSRAGSSAGLFIGGTFLGAFAVVFALISGLGGAINTAADQIRAMLPM</sequence>
<name>A0A3M0G6P8_9CORY</name>
<evidence type="ECO:0000313" key="3">
    <source>
        <dbReference type="EMBL" id="RMB60730.1"/>
    </source>
</evidence>
<dbReference type="PROSITE" id="PS51704">
    <property type="entry name" value="GP_PDE"/>
    <property type="match status" value="1"/>
</dbReference>
<accession>A0A3M0G6P8</accession>
<dbReference type="AlphaFoldDB" id="A0A3M0G6P8"/>
<dbReference type="EMBL" id="REGC01000005">
    <property type="protein sequence ID" value="RMB60730.1"/>
    <property type="molecule type" value="Genomic_DNA"/>
</dbReference>
<dbReference type="GO" id="GO:0008889">
    <property type="term" value="F:glycerophosphodiester phosphodiesterase activity"/>
    <property type="evidence" value="ECO:0007669"/>
    <property type="project" value="TreeGrafter"/>
</dbReference>